<dbReference type="Proteomes" id="UP001189429">
    <property type="component" value="Unassembled WGS sequence"/>
</dbReference>
<reference evidence="4" key="1">
    <citation type="submission" date="2023-10" db="EMBL/GenBank/DDBJ databases">
        <authorList>
            <person name="Chen Y."/>
            <person name="Shah S."/>
            <person name="Dougan E. K."/>
            <person name="Thang M."/>
            <person name="Chan C."/>
        </authorList>
    </citation>
    <scope>NUCLEOTIDE SEQUENCE [LARGE SCALE GENOMIC DNA]</scope>
</reference>
<feature type="domain" description="J" evidence="2">
    <location>
        <begin position="93"/>
        <end position="157"/>
    </location>
</feature>
<dbReference type="SUPFAM" id="SSF46565">
    <property type="entry name" value="Chaperone J-domain"/>
    <property type="match status" value="1"/>
</dbReference>
<feature type="compositionally biased region" description="Basic residues" evidence="1">
    <location>
        <begin position="68"/>
        <end position="77"/>
    </location>
</feature>
<evidence type="ECO:0000313" key="5">
    <source>
        <dbReference type="Proteomes" id="UP001189429"/>
    </source>
</evidence>
<feature type="compositionally biased region" description="Basic and acidic residues" evidence="1">
    <location>
        <begin position="305"/>
        <end position="322"/>
    </location>
</feature>
<dbReference type="PANTHER" id="PTHR45295">
    <property type="entry name" value="CHAPERONE PROTEIN DNAJ C76, CHLOROPLASTIC"/>
    <property type="match status" value="1"/>
</dbReference>
<dbReference type="PROSITE" id="PS51379">
    <property type="entry name" value="4FE4S_FER_2"/>
    <property type="match status" value="1"/>
</dbReference>
<dbReference type="EMBL" id="CAUYUJ010004525">
    <property type="protein sequence ID" value="CAK0809924.1"/>
    <property type="molecule type" value="Genomic_DNA"/>
</dbReference>
<evidence type="ECO:0000259" key="3">
    <source>
        <dbReference type="PROSITE" id="PS51379"/>
    </source>
</evidence>
<gene>
    <name evidence="4" type="ORF">PCOR1329_LOCUS15045</name>
</gene>
<organism evidence="4 5">
    <name type="scientific">Prorocentrum cordatum</name>
    <dbReference type="NCBI Taxonomy" id="2364126"/>
    <lineage>
        <taxon>Eukaryota</taxon>
        <taxon>Sar</taxon>
        <taxon>Alveolata</taxon>
        <taxon>Dinophyceae</taxon>
        <taxon>Prorocentrales</taxon>
        <taxon>Prorocentraceae</taxon>
        <taxon>Prorocentrum</taxon>
    </lineage>
</organism>
<sequence>MLRAPGNALQPAAGRGGPAGGSGGPAATAALSAARRWAPGFRSAAANHRLLAAAGWAAASLAGDGWGRRGRRRRRGRPCSCLPARPGQATPTDFYGLLGLPRFSARAADVHRAYRRVLKLVHPDVLGGHTTALASLITTAYHTLRDEAQRHSYDDSLRKLTISGSAEAETEEEGLVSRRSSWESSCAPEGSRGVFVDESECVMCVRCVECAPSTFEMDWEGSGRARVTHQYADPTEDVDWAVASCPVEAISYRPRDELELLEDIMAHCDLDGADGAMQRRQLDFEGSRQGEGPFDYLQQLKSGKRLPEPMRGRLGSDRREGDSSWLPGGTAQRSAAAPRELGAAIAQAAAAVPEEVRRLAWPPREAQAVQ</sequence>
<protein>
    <recommendedName>
        <fullName evidence="6">J domain-containing protein</fullName>
    </recommendedName>
</protein>
<dbReference type="InterPro" id="IPR001623">
    <property type="entry name" value="DnaJ_domain"/>
</dbReference>
<evidence type="ECO:0000259" key="2">
    <source>
        <dbReference type="PROSITE" id="PS50076"/>
    </source>
</evidence>
<feature type="domain" description="4Fe-4S ferredoxin-type" evidence="3">
    <location>
        <begin position="192"/>
        <end position="220"/>
    </location>
</feature>
<dbReference type="InterPro" id="IPR036869">
    <property type="entry name" value="J_dom_sf"/>
</dbReference>
<keyword evidence="5" id="KW-1185">Reference proteome</keyword>
<evidence type="ECO:0008006" key="6">
    <source>
        <dbReference type="Google" id="ProtNLM"/>
    </source>
</evidence>
<dbReference type="SUPFAM" id="SSF54862">
    <property type="entry name" value="4Fe-4S ferredoxins"/>
    <property type="match status" value="1"/>
</dbReference>
<dbReference type="Pfam" id="PF00226">
    <property type="entry name" value="DnaJ"/>
    <property type="match status" value="1"/>
</dbReference>
<dbReference type="PANTHER" id="PTHR45295:SF1">
    <property type="entry name" value="CHAPERONE PROTEIN DNAJ C76, CHLOROPLASTIC"/>
    <property type="match status" value="1"/>
</dbReference>
<feature type="compositionally biased region" description="Gly residues" evidence="1">
    <location>
        <begin position="14"/>
        <end position="24"/>
    </location>
</feature>
<feature type="region of interest" description="Disordered" evidence="1">
    <location>
        <begin position="65"/>
        <end position="85"/>
    </location>
</feature>
<feature type="region of interest" description="Disordered" evidence="1">
    <location>
        <begin position="168"/>
        <end position="191"/>
    </location>
</feature>
<proteinExistence type="predicted"/>
<evidence type="ECO:0000313" key="4">
    <source>
        <dbReference type="EMBL" id="CAK0809924.1"/>
    </source>
</evidence>
<dbReference type="CDD" id="cd06257">
    <property type="entry name" value="DnaJ"/>
    <property type="match status" value="1"/>
</dbReference>
<dbReference type="Gene3D" id="3.30.70.20">
    <property type="match status" value="1"/>
</dbReference>
<evidence type="ECO:0000256" key="1">
    <source>
        <dbReference type="SAM" id="MobiDB-lite"/>
    </source>
</evidence>
<feature type="region of interest" description="Disordered" evidence="1">
    <location>
        <begin position="1"/>
        <end position="27"/>
    </location>
</feature>
<dbReference type="Gene3D" id="1.10.287.110">
    <property type="entry name" value="DnaJ domain"/>
    <property type="match status" value="1"/>
</dbReference>
<name>A0ABN9QUG2_9DINO</name>
<dbReference type="InterPro" id="IPR017896">
    <property type="entry name" value="4Fe4S_Fe-S-bd"/>
</dbReference>
<feature type="region of interest" description="Disordered" evidence="1">
    <location>
        <begin position="305"/>
        <end position="339"/>
    </location>
</feature>
<dbReference type="Pfam" id="PF13370">
    <property type="entry name" value="Fer4_13"/>
    <property type="match status" value="1"/>
</dbReference>
<comment type="caution">
    <text evidence="4">The sequence shown here is derived from an EMBL/GenBank/DDBJ whole genome shotgun (WGS) entry which is preliminary data.</text>
</comment>
<accession>A0ABN9QUG2</accession>
<dbReference type="SMART" id="SM00271">
    <property type="entry name" value="DnaJ"/>
    <property type="match status" value="1"/>
</dbReference>
<dbReference type="PROSITE" id="PS50076">
    <property type="entry name" value="DNAJ_2"/>
    <property type="match status" value="1"/>
</dbReference>